<sequence>MKTDRSMECPLHFKGEDSLQNKGPVEVPCDICSEVQAVKFCQTCIVSYCETHIRQHYTIAALQRHTLVDVTEDLEAKLCQHVYSPLEVFCRTDQMLICSQCAETNQKGHDMISHEIKKAGRQVDPGVLFSLFEFVKFSSSASKCLNTP</sequence>
<dbReference type="Ensembl" id="ENSHHUT00000082845.1">
    <property type="protein sequence ID" value="ENSHHUP00000080275.1"/>
    <property type="gene ID" value="ENSHHUG00000046744.1"/>
</dbReference>
<evidence type="ECO:0000313" key="7">
    <source>
        <dbReference type="Proteomes" id="UP000314982"/>
    </source>
</evidence>
<name>A0A4W5R2B4_9TELE</name>
<evidence type="ECO:0000256" key="4">
    <source>
        <dbReference type="PROSITE-ProRule" id="PRU00024"/>
    </source>
</evidence>
<dbReference type="PANTHER" id="PTHR25465:SF5">
    <property type="entry name" value="E3 UBIQUITIN_ISG15 LIGASE TRIM25-RELATED"/>
    <property type="match status" value="1"/>
</dbReference>
<dbReference type="Pfam" id="PF00643">
    <property type="entry name" value="zf-B_box"/>
    <property type="match status" value="1"/>
</dbReference>
<accession>A0A4W5R2B4</accession>
<dbReference type="PANTHER" id="PTHR25465">
    <property type="entry name" value="B-BOX DOMAIN CONTAINING"/>
    <property type="match status" value="1"/>
</dbReference>
<proteinExistence type="predicted"/>
<dbReference type="Proteomes" id="UP000314982">
    <property type="component" value="Unassembled WGS sequence"/>
</dbReference>
<reference evidence="6" key="3">
    <citation type="submission" date="2025-09" db="UniProtKB">
        <authorList>
            <consortium name="Ensembl"/>
        </authorList>
    </citation>
    <scope>IDENTIFICATION</scope>
</reference>
<keyword evidence="3" id="KW-0862">Zinc</keyword>
<dbReference type="GO" id="GO:0008270">
    <property type="term" value="F:zinc ion binding"/>
    <property type="evidence" value="ECO:0007669"/>
    <property type="project" value="UniProtKB-KW"/>
</dbReference>
<evidence type="ECO:0000256" key="1">
    <source>
        <dbReference type="ARBA" id="ARBA00022723"/>
    </source>
</evidence>
<dbReference type="PROSITE" id="PS50119">
    <property type="entry name" value="ZF_BBOX"/>
    <property type="match status" value="1"/>
</dbReference>
<dbReference type="Gene3D" id="4.10.830.40">
    <property type="match status" value="1"/>
</dbReference>
<evidence type="ECO:0000256" key="2">
    <source>
        <dbReference type="ARBA" id="ARBA00022771"/>
    </source>
</evidence>
<dbReference type="Gene3D" id="3.30.160.60">
    <property type="entry name" value="Classic Zinc Finger"/>
    <property type="match status" value="1"/>
</dbReference>
<evidence type="ECO:0000256" key="3">
    <source>
        <dbReference type="ARBA" id="ARBA00022833"/>
    </source>
</evidence>
<keyword evidence="7" id="KW-1185">Reference proteome</keyword>
<evidence type="ECO:0000313" key="6">
    <source>
        <dbReference type="Ensembl" id="ENSHHUP00000080275.1"/>
    </source>
</evidence>
<reference evidence="7" key="1">
    <citation type="submission" date="2018-06" db="EMBL/GenBank/DDBJ databases">
        <title>Genome assembly of Danube salmon.</title>
        <authorList>
            <person name="Macqueen D.J."/>
            <person name="Gundappa M.K."/>
        </authorList>
    </citation>
    <scope>NUCLEOTIDE SEQUENCE [LARGE SCALE GENOMIC DNA]</scope>
</reference>
<organism evidence="6 7">
    <name type="scientific">Hucho hucho</name>
    <name type="common">huchen</name>
    <dbReference type="NCBI Taxonomy" id="62062"/>
    <lineage>
        <taxon>Eukaryota</taxon>
        <taxon>Metazoa</taxon>
        <taxon>Chordata</taxon>
        <taxon>Craniata</taxon>
        <taxon>Vertebrata</taxon>
        <taxon>Euteleostomi</taxon>
        <taxon>Actinopterygii</taxon>
        <taxon>Neopterygii</taxon>
        <taxon>Teleostei</taxon>
        <taxon>Protacanthopterygii</taxon>
        <taxon>Salmoniformes</taxon>
        <taxon>Salmonidae</taxon>
        <taxon>Salmoninae</taxon>
        <taxon>Hucho</taxon>
    </lineage>
</organism>
<reference evidence="6" key="2">
    <citation type="submission" date="2025-08" db="UniProtKB">
        <authorList>
            <consortium name="Ensembl"/>
        </authorList>
    </citation>
    <scope>IDENTIFICATION</scope>
</reference>
<keyword evidence="2 4" id="KW-0863">Zinc-finger</keyword>
<keyword evidence="1" id="KW-0479">Metal-binding</keyword>
<dbReference type="AlphaFoldDB" id="A0A4W5R2B4"/>
<feature type="domain" description="B box-type" evidence="5">
    <location>
        <begin position="74"/>
        <end position="119"/>
    </location>
</feature>
<protein>
    <recommendedName>
        <fullName evidence="5">B box-type domain-containing protein</fullName>
    </recommendedName>
</protein>
<dbReference type="InterPro" id="IPR000315">
    <property type="entry name" value="Znf_B-box"/>
</dbReference>
<dbReference type="SUPFAM" id="SSF57845">
    <property type="entry name" value="B-box zinc-binding domain"/>
    <property type="match status" value="1"/>
</dbReference>
<dbReference type="GeneTree" id="ENSGT01150000286950"/>
<evidence type="ECO:0000259" key="5">
    <source>
        <dbReference type="PROSITE" id="PS50119"/>
    </source>
</evidence>
<dbReference type="InterPro" id="IPR051051">
    <property type="entry name" value="E3_ubiq-ligase_TRIM/RNF"/>
</dbReference>